<dbReference type="InterPro" id="IPR005475">
    <property type="entry name" value="Transketolase-like_Pyr-bd"/>
</dbReference>
<dbReference type="Gene3D" id="3.40.50.12470">
    <property type="match status" value="1"/>
</dbReference>
<dbReference type="EnsemblPlants" id="AUR62040946-RA">
    <property type="protein sequence ID" value="AUR62040946-RA:cds"/>
    <property type="gene ID" value="AUR62040946"/>
</dbReference>
<protein>
    <recommendedName>
        <fullName evidence="6">Transketolase-like pyrimidine-binding domain-containing protein</fullName>
    </recommendedName>
</protein>
<keyword evidence="8" id="KW-1185">Reference proteome</keyword>
<keyword evidence="5" id="KW-0472">Membrane</keyword>
<dbReference type="InterPro" id="IPR031717">
    <property type="entry name" value="ODO-1/KGD_C"/>
</dbReference>
<dbReference type="Proteomes" id="UP000596660">
    <property type="component" value="Unplaced"/>
</dbReference>
<reference evidence="7" key="2">
    <citation type="submission" date="2021-03" db="UniProtKB">
        <authorList>
            <consortium name="EnsemblPlants"/>
        </authorList>
    </citation>
    <scope>IDENTIFICATION</scope>
</reference>
<dbReference type="InterPro" id="IPR029061">
    <property type="entry name" value="THDP-binding"/>
</dbReference>
<dbReference type="FunFam" id="3.40.50.11610:FF:000006">
    <property type="entry name" value="2-oxoglutarate dehydrogenase, mitochondrial"/>
    <property type="match status" value="1"/>
</dbReference>
<keyword evidence="5" id="KW-1133">Transmembrane helix</keyword>
<dbReference type="Gramene" id="AUR62040946-RA">
    <property type="protein sequence ID" value="AUR62040946-RA:cds"/>
    <property type="gene ID" value="AUR62040946"/>
</dbReference>
<feature type="transmembrane region" description="Helical" evidence="5">
    <location>
        <begin position="228"/>
        <end position="253"/>
    </location>
</feature>
<organism evidence="7 8">
    <name type="scientific">Chenopodium quinoa</name>
    <name type="common">Quinoa</name>
    <dbReference type="NCBI Taxonomy" id="63459"/>
    <lineage>
        <taxon>Eukaryota</taxon>
        <taxon>Viridiplantae</taxon>
        <taxon>Streptophyta</taxon>
        <taxon>Embryophyta</taxon>
        <taxon>Tracheophyta</taxon>
        <taxon>Spermatophyta</taxon>
        <taxon>Magnoliopsida</taxon>
        <taxon>eudicotyledons</taxon>
        <taxon>Gunneridae</taxon>
        <taxon>Pentapetalae</taxon>
        <taxon>Caryophyllales</taxon>
        <taxon>Chenopodiaceae</taxon>
        <taxon>Chenopodioideae</taxon>
        <taxon>Atripliceae</taxon>
        <taxon>Chenopodium</taxon>
    </lineage>
</organism>
<dbReference type="OMA" id="MCETIAY"/>
<dbReference type="Pfam" id="PF16870">
    <property type="entry name" value="OxoGdeHyase_C"/>
    <property type="match status" value="1"/>
</dbReference>
<evidence type="ECO:0000313" key="7">
    <source>
        <dbReference type="EnsemblPlants" id="AUR62040946-RA:cds"/>
    </source>
</evidence>
<dbReference type="GO" id="GO:0005739">
    <property type="term" value="C:mitochondrion"/>
    <property type="evidence" value="ECO:0007669"/>
    <property type="project" value="TreeGrafter"/>
</dbReference>
<dbReference type="AlphaFoldDB" id="A0A803N5S3"/>
<accession>A0A803N5S3</accession>
<dbReference type="InterPro" id="IPR011603">
    <property type="entry name" value="2oxoglutarate_DH_E1"/>
</dbReference>
<sequence length="484" mass="55736">MRNLRPVKAMFPSRILKSPDQPAQIQDTGVKADILRSVGNAISTLPKNLNAHKVVKKIYEQRLQMVETGQGVDWAFAEALAFGTLLEEGIHVRISGQDVERGTFSHRHAVIVDQETEEKYYPLKHVMEKQKAEMFTISSSSLSEFGVLGFELGYSMENPNSLVLWEAQFGDFANEAQIIFDQFLSSGEAKWLRQTGLVALLPHGYDGQGPEHSSARLERFLQAIYPEYFIFFILAVFLHWTLTLIALYIIFLICKTCDVQMCDDNPHEIATDPTKQIQECNWQVVNVTTPANYFHVLRRQVHREFRKPLIVMSPKNLLRHKDCKSYLSELDDLHQTSFKRLLEDKNYQSDLEKGVRRLVLCSGKVYYELDDERKKHNSTDIAICRVEQICPFPYDLIQQELQRFPNAEIVWCQEEPMNMGAFNYIAPRLCTSMKALRRGNMESIKYVGRPPSAATATGFYQVHVKEQSELVQKALQPEPIHFPW</sequence>
<name>A0A803N5S3_CHEQI</name>
<evidence type="ECO:0000256" key="3">
    <source>
        <dbReference type="ARBA" id="ARBA00023002"/>
    </source>
</evidence>
<reference evidence="7" key="1">
    <citation type="journal article" date="2017" name="Nature">
        <title>The genome of Chenopodium quinoa.</title>
        <authorList>
            <person name="Jarvis D.E."/>
            <person name="Ho Y.S."/>
            <person name="Lightfoot D.J."/>
            <person name="Schmoeckel S.M."/>
            <person name="Li B."/>
            <person name="Borm T.J.A."/>
            <person name="Ohyanagi H."/>
            <person name="Mineta K."/>
            <person name="Michell C.T."/>
            <person name="Saber N."/>
            <person name="Kharbatia N.M."/>
            <person name="Rupper R.R."/>
            <person name="Sharp A.R."/>
            <person name="Dally N."/>
            <person name="Boughton B.A."/>
            <person name="Woo Y.H."/>
            <person name="Gao G."/>
            <person name="Schijlen E.G.W.M."/>
            <person name="Guo X."/>
            <person name="Momin A.A."/>
            <person name="Negrao S."/>
            <person name="Al-Babili S."/>
            <person name="Gehring C."/>
            <person name="Roessner U."/>
            <person name="Jung C."/>
            <person name="Murphy K."/>
            <person name="Arold S.T."/>
            <person name="Gojobori T."/>
            <person name="van der Linden C.G."/>
            <person name="van Loo E.N."/>
            <person name="Jellen E.N."/>
            <person name="Maughan P.J."/>
            <person name="Tester M."/>
        </authorList>
    </citation>
    <scope>NUCLEOTIDE SEQUENCE [LARGE SCALE GENOMIC DNA]</scope>
    <source>
        <strain evidence="7">cv. PI 614886</strain>
    </source>
</reference>
<dbReference type="Gene3D" id="3.40.50.11610">
    <property type="entry name" value="Multifunctional 2-oxoglutarate metabolism enzyme, C-terminal domain"/>
    <property type="match status" value="1"/>
</dbReference>
<proteinExistence type="inferred from homology"/>
<dbReference type="PANTHER" id="PTHR23152:SF4">
    <property type="entry name" value="2-OXOADIPATE DEHYDROGENASE COMPLEX COMPONENT E1"/>
    <property type="match status" value="1"/>
</dbReference>
<keyword evidence="5" id="KW-0812">Transmembrane</keyword>
<dbReference type="GO" id="GO:0004591">
    <property type="term" value="F:oxoglutarate dehydrogenase (succinyl-transferring) activity"/>
    <property type="evidence" value="ECO:0007669"/>
    <property type="project" value="TreeGrafter"/>
</dbReference>
<comment type="cofactor">
    <cofactor evidence="1">
        <name>thiamine diphosphate</name>
        <dbReference type="ChEBI" id="CHEBI:58937"/>
    </cofactor>
</comment>
<keyword evidence="4" id="KW-0786">Thiamine pyrophosphate</keyword>
<dbReference type="GO" id="GO:0006099">
    <property type="term" value="P:tricarboxylic acid cycle"/>
    <property type="evidence" value="ECO:0007669"/>
    <property type="project" value="TreeGrafter"/>
</dbReference>
<dbReference type="GO" id="GO:0030976">
    <property type="term" value="F:thiamine pyrophosphate binding"/>
    <property type="evidence" value="ECO:0007669"/>
    <property type="project" value="InterPro"/>
</dbReference>
<dbReference type="InterPro" id="IPR042179">
    <property type="entry name" value="KGD_C_sf"/>
</dbReference>
<dbReference type="SUPFAM" id="SSF52518">
    <property type="entry name" value="Thiamin diphosphate-binding fold (THDP-binding)"/>
    <property type="match status" value="1"/>
</dbReference>
<dbReference type="FunFam" id="3.40.50.12470:FF:000003">
    <property type="entry name" value="2-oxoglutarate dehydrogenase E1 component"/>
    <property type="match status" value="1"/>
</dbReference>
<dbReference type="GO" id="GO:0045252">
    <property type="term" value="C:oxoglutarate dehydrogenase complex"/>
    <property type="evidence" value="ECO:0007669"/>
    <property type="project" value="TreeGrafter"/>
</dbReference>
<evidence type="ECO:0000313" key="8">
    <source>
        <dbReference type="Proteomes" id="UP000596660"/>
    </source>
</evidence>
<comment type="similarity">
    <text evidence="2">Belongs to the alpha-ketoglutarate dehydrogenase family.</text>
</comment>
<dbReference type="Pfam" id="PF02779">
    <property type="entry name" value="Transket_pyr"/>
    <property type="match status" value="1"/>
</dbReference>
<keyword evidence="3" id="KW-0560">Oxidoreductase</keyword>
<evidence type="ECO:0000259" key="6">
    <source>
        <dbReference type="SMART" id="SM00861"/>
    </source>
</evidence>
<evidence type="ECO:0000256" key="4">
    <source>
        <dbReference type="ARBA" id="ARBA00023052"/>
    </source>
</evidence>
<dbReference type="SMART" id="SM00861">
    <property type="entry name" value="Transket_pyr"/>
    <property type="match status" value="1"/>
</dbReference>
<evidence type="ECO:0000256" key="2">
    <source>
        <dbReference type="ARBA" id="ARBA00006936"/>
    </source>
</evidence>
<feature type="domain" description="Transketolase-like pyrimidine-binding" evidence="6">
    <location>
        <begin position="72"/>
        <end position="320"/>
    </location>
</feature>
<evidence type="ECO:0000256" key="5">
    <source>
        <dbReference type="SAM" id="Phobius"/>
    </source>
</evidence>
<dbReference type="PANTHER" id="PTHR23152">
    <property type="entry name" value="2-OXOGLUTARATE DEHYDROGENASE"/>
    <property type="match status" value="1"/>
</dbReference>
<evidence type="ECO:0000256" key="1">
    <source>
        <dbReference type="ARBA" id="ARBA00001964"/>
    </source>
</evidence>